<dbReference type="GO" id="GO:0003924">
    <property type="term" value="F:GTPase activity"/>
    <property type="evidence" value="ECO:0007669"/>
    <property type="project" value="InterPro"/>
</dbReference>
<dbReference type="Gene3D" id="1.10.510.10">
    <property type="entry name" value="Transferase(Phosphotransferase) domain 1"/>
    <property type="match status" value="1"/>
</dbReference>
<dbReference type="GO" id="GO:0004713">
    <property type="term" value="F:protein tyrosine kinase activity"/>
    <property type="evidence" value="ECO:0007669"/>
    <property type="project" value="InterPro"/>
</dbReference>
<evidence type="ECO:0000256" key="1">
    <source>
        <dbReference type="PROSITE-ProRule" id="PRU10141"/>
    </source>
</evidence>
<feature type="binding site" evidence="1">
    <location>
        <position position="44"/>
    </location>
    <ligand>
        <name>ATP</name>
        <dbReference type="ChEBI" id="CHEBI:30616"/>
    </ligand>
</feature>
<gene>
    <name evidence="4" type="primary">LOC116306187</name>
</gene>
<feature type="domain" description="Protein kinase" evidence="2">
    <location>
        <begin position="17"/>
        <end position="293"/>
    </location>
</feature>
<dbReference type="PROSITE" id="PS51421">
    <property type="entry name" value="RAS"/>
    <property type="match status" value="1"/>
</dbReference>
<dbReference type="PRINTS" id="PR00449">
    <property type="entry name" value="RASTRNSFRMNG"/>
</dbReference>
<dbReference type="InterPro" id="IPR017441">
    <property type="entry name" value="Protein_kinase_ATP_BS"/>
</dbReference>
<dbReference type="OrthoDB" id="4062651at2759"/>
<dbReference type="InterPro" id="IPR027417">
    <property type="entry name" value="P-loop_NTPase"/>
</dbReference>
<accession>A0A6P8IXI0</accession>
<dbReference type="Gene3D" id="3.30.200.20">
    <property type="entry name" value="Phosphorylase Kinase, domain 1"/>
    <property type="match status" value="1"/>
</dbReference>
<dbReference type="AlphaFoldDB" id="A0A6P8IXI0"/>
<keyword evidence="3" id="KW-1185">Reference proteome</keyword>
<dbReference type="KEGG" id="aten:116306187"/>
<dbReference type="PANTHER" id="PTHR44329">
    <property type="entry name" value="SERINE/THREONINE-PROTEIN KINASE TNNI3K-RELATED"/>
    <property type="match status" value="1"/>
</dbReference>
<dbReference type="GO" id="GO:0004674">
    <property type="term" value="F:protein serine/threonine kinase activity"/>
    <property type="evidence" value="ECO:0007669"/>
    <property type="project" value="TreeGrafter"/>
</dbReference>
<dbReference type="GO" id="GO:0005525">
    <property type="term" value="F:GTP binding"/>
    <property type="evidence" value="ECO:0007669"/>
    <property type="project" value="InterPro"/>
</dbReference>
<dbReference type="SUPFAM" id="SSF52540">
    <property type="entry name" value="P-loop containing nucleoside triphosphate hydrolases"/>
    <property type="match status" value="1"/>
</dbReference>
<evidence type="ECO:0000313" key="3">
    <source>
        <dbReference type="Proteomes" id="UP000515163"/>
    </source>
</evidence>
<evidence type="ECO:0000259" key="2">
    <source>
        <dbReference type="PROSITE" id="PS50011"/>
    </source>
</evidence>
<dbReference type="InterPro" id="IPR051681">
    <property type="entry name" value="Ser/Thr_Kinases-Pseudokinases"/>
</dbReference>
<dbReference type="InterPro" id="IPR008266">
    <property type="entry name" value="Tyr_kinase_AS"/>
</dbReference>
<dbReference type="SMART" id="SM00175">
    <property type="entry name" value="RAB"/>
    <property type="match status" value="1"/>
</dbReference>
<keyword evidence="4" id="KW-0808">Transferase</keyword>
<dbReference type="RefSeq" id="XP_031572101.1">
    <property type="nucleotide sequence ID" value="XM_031716241.1"/>
</dbReference>
<dbReference type="PROSITE" id="PS00107">
    <property type="entry name" value="PROTEIN_KINASE_ATP"/>
    <property type="match status" value="1"/>
</dbReference>
<dbReference type="SUPFAM" id="SSF56112">
    <property type="entry name" value="Protein kinase-like (PK-like)"/>
    <property type="match status" value="1"/>
</dbReference>
<keyword evidence="4" id="KW-0418">Kinase</keyword>
<protein>
    <submittedName>
        <fullName evidence="4">Probable serine/threonine-protein kinase DDB_G0271682</fullName>
    </submittedName>
</protein>
<dbReference type="SMART" id="SM00173">
    <property type="entry name" value="RAS"/>
    <property type="match status" value="1"/>
</dbReference>
<dbReference type="InterPro" id="IPR001806">
    <property type="entry name" value="Small_GTPase"/>
</dbReference>
<organism evidence="3 4">
    <name type="scientific">Actinia tenebrosa</name>
    <name type="common">Australian red waratah sea anemone</name>
    <dbReference type="NCBI Taxonomy" id="6105"/>
    <lineage>
        <taxon>Eukaryota</taxon>
        <taxon>Metazoa</taxon>
        <taxon>Cnidaria</taxon>
        <taxon>Anthozoa</taxon>
        <taxon>Hexacorallia</taxon>
        <taxon>Actiniaria</taxon>
        <taxon>Actiniidae</taxon>
        <taxon>Actinia</taxon>
    </lineage>
</organism>
<dbReference type="Proteomes" id="UP000515163">
    <property type="component" value="Unplaced"/>
</dbReference>
<dbReference type="NCBIfam" id="TIGR00231">
    <property type="entry name" value="small_GTP"/>
    <property type="match status" value="1"/>
</dbReference>
<dbReference type="InParanoid" id="A0A6P8IXI0"/>
<dbReference type="FunFam" id="3.40.50.300:FF:001447">
    <property type="entry name" value="Ras-related protein Rab-1B"/>
    <property type="match status" value="1"/>
</dbReference>
<dbReference type="CDD" id="cd00154">
    <property type="entry name" value="Rab"/>
    <property type="match status" value="1"/>
</dbReference>
<dbReference type="Pfam" id="PF00069">
    <property type="entry name" value="Pkinase"/>
    <property type="match status" value="1"/>
</dbReference>
<dbReference type="GeneID" id="116306187"/>
<dbReference type="Pfam" id="PF00071">
    <property type="entry name" value="Ras"/>
    <property type="match status" value="1"/>
</dbReference>
<name>A0A6P8IXI0_ACTTE</name>
<dbReference type="InterPro" id="IPR000719">
    <property type="entry name" value="Prot_kinase_dom"/>
</dbReference>
<reference evidence="4" key="1">
    <citation type="submission" date="2025-08" db="UniProtKB">
        <authorList>
            <consortium name="RefSeq"/>
        </authorList>
    </citation>
    <scope>IDENTIFICATION</scope>
    <source>
        <tissue evidence="4">Tentacle</tissue>
    </source>
</reference>
<dbReference type="PROSITE" id="PS51419">
    <property type="entry name" value="RAB"/>
    <property type="match status" value="1"/>
</dbReference>
<dbReference type="InterPro" id="IPR005225">
    <property type="entry name" value="Small_GTP-bd"/>
</dbReference>
<dbReference type="SMART" id="SM00219">
    <property type="entry name" value="TyrKc"/>
    <property type="match status" value="1"/>
</dbReference>
<keyword evidence="1" id="KW-0067">ATP-binding</keyword>
<dbReference type="InterPro" id="IPR020635">
    <property type="entry name" value="Tyr_kinase_cat_dom"/>
</dbReference>
<sequence>MSVKKLVPLDISYEPSIEYVEMLGEGSYGEVWSAIWNGRSVAAKRILEKYFKRDYGQEIRDHYVGELKKEWEILRDLVHPNIVRMHEVLFPLNKSPVIIMELLHCDLLHYIEKSTSTPKVSPSKGLSIALGVAEGLEYLHGRNPPVVHRDLATKNILLTVDGQPKIADLGVAKVFTAGKDDFATAKPGTPLYAAPETYPTQTKWFGTMAKYGVKVDIFSFGVVLLVIIIGHEPVVFPVSPIKDGYKIPEVKRRENDIQAMGEHELKGLVLDCLKDKSSSRPHASTLVTELKRIRNDNEVKRCSSVLSQPKNTTVNLSRTDSFVPFEKIPSQPHYHYKFKVLFLGNSNTGKTCLHELLKNPAYDITNTVLTIGISPIRQWFQYDSSYVRMEVTDTAGQERHFSLPPSYVRDVDGVFLVYDVSKKYTFENIRFWIDMIDRYKSKDKEKVQILLVGNKVDLRQNVKPEDLVPEERALEYAGNIQCPYVETSAKDIDSVMAMYKKMVEALISTVSPEDIAFEEREAGSMIRLPSPPNKSRTWKNYICPFCKSS</sequence>
<keyword evidence="1" id="KW-0547">Nucleotide-binding</keyword>
<proteinExistence type="predicted"/>
<dbReference type="SMART" id="SM00174">
    <property type="entry name" value="RHO"/>
    <property type="match status" value="1"/>
</dbReference>
<dbReference type="PROSITE" id="PS00109">
    <property type="entry name" value="PROTEIN_KINASE_TYR"/>
    <property type="match status" value="1"/>
</dbReference>
<dbReference type="InterPro" id="IPR011009">
    <property type="entry name" value="Kinase-like_dom_sf"/>
</dbReference>
<dbReference type="PROSITE" id="PS50011">
    <property type="entry name" value="PROTEIN_KINASE_DOM"/>
    <property type="match status" value="1"/>
</dbReference>
<evidence type="ECO:0000313" key="4">
    <source>
        <dbReference type="RefSeq" id="XP_031572101.1"/>
    </source>
</evidence>
<dbReference type="Gene3D" id="3.40.50.300">
    <property type="entry name" value="P-loop containing nucleotide triphosphate hydrolases"/>
    <property type="match status" value="1"/>
</dbReference>
<dbReference type="GO" id="GO:0005524">
    <property type="term" value="F:ATP binding"/>
    <property type="evidence" value="ECO:0007669"/>
    <property type="project" value="UniProtKB-UniRule"/>
</dbReference>